<evidence type="ECO:0000256" key="1">
    <source>
        <dbReference type="SAM" id="Coils"/>
    </source>
</evidence>
<gene>
    <name evidence="2" type="ORF">JZO70_10260</name>
</gene>
<dbReference type="RefSeq" id="WP_207673474.1">
    <property type="nucleotide sequence ID" value="NZ_JAFREM010000016.1"/>
</dbReference>
<keyword evidence="1" id="KW-0175">Coiled coil</keyword>
<comment type="caution">
    <text evidence="2">The sequence shown here is derived from an EMBL/GenBank/DDBJ whole genome shotgun (WGS) entry which is preliminary data.</text>
</comment>
<dbReference type="EMBL" id="JAFREM010000016">
    <property type="protein sequence ID" value="MBO1306547.1"/>
    <property type="molecule type" value="Genomic_DNA"/>
</dbReference>
<reference evidence="2 3" key="1">
    <citation type="submission" date="2021-03" db="EMBL/GenBank/DDBJ databases">
        <title>Enterococcal diversity collection.</title>
        <authorList>
            <person name="Gilmore M.S."/>
            <person name="Schwartzman J."/>
            <person name="Van Tyne D."/>
            <person name="Martin M."/>
            <person name="Earl A.M."/>
            <person name="Manson A.L."/>
            <person name="Straub T."/>
            <person name="Salamzade R."/>
            <person name="Saavedra J."/>
            <person name="Lebreton F."/>
            <person name="Prichula J."/>
            <person name="Schaufler K."/>
            <person name="Gaca A."/>
            <person name="Sgardioli B."/>
            <person name="Wagenaar J."/>
            <person name="Strong T."/>
        </authorList>
    </citation>
    <scope>NUCLEOTIDE SEQUENCE [LARGE SCALE GENOMIC DNA]</scope>
    <source>
        <strain evidence="2 3">669A</strain>
    </source>
</reference>
<name>A0ABS3LA88_9ENTE</name>
<feature type="coiled-coil region" evidence="1">
    <location>
        <begin position="8"/>
        <end position="42"/>
    </location>
</feature>
<accession>A0ABS3LA88</accession>
<proteinExistence type="predicted"/>
<evidence type="ECO:0000313" key="3">
    <source>
        <dbReference type="Proteomes" id="UP000664601"/>
    </source>
</evidence>
<organism evidence="2 3">
    <name type="scientific">Candidatus Enterococcus moelleringii</name>
    <dbReference type="NCBI Taxonomy" id="2815325"/>
    <lineage>
        <taxon>Bacteria</taxon>
        <taxon>Bacillati</taxon>
        <taxon>Bacillota</taxon>
        <taxon>Bacilli</taxon>
        <taxon>Lactobacillales</taxon>
        <taxon>Enterococcaceae</taxon>
        <taxon>Enterococcus</taxon>
    </lineage>
</organism>
<sequence>MADNYKKINEITESIKLMQQQYHSMRQEMSEAQKEIDALNKELEISPSFGKTKELSILEDGYLKYKKMCEALHEKITAEKANKSEELSRLTREIILSQVKHNFDEKQNEVTNKIYESAKLILAAAVEVYDYKETAIAQAVEEIESKTGISQYLSEGESTNAVGAECARELEAKVLTMPARDVLENIEKNYI</sequence>
<dbReference type="Proteomes" id="UP000664601">
    <property type="component" value="Unassembled WGS sequence"/>
</dbReference>
<evidence type="ECO:0000313" key="2">
    <source>
        <dbReference type="EMBL" id="MBO1306547.1"/>
    </source>
</evidence>
<keyword evidence="3" id="KW-1185">Reference proteome</keyword>
<protein>
    <submittedName>
        <fullName evidence="2">Uncharacterized protein</fullName>
    </submittedName>
</protein>